<name>A0AAD3NRM1_CRYJA</name>
<protein>
    <submittedName>
        <fullName evidence="2">Uncharacterized protein</fullName>
    </submittedName>
</protein>
<evidence type="ECO:0000313" key="3">
    <source>
        <dbReference type="Proteomes" id="UP001234787"/>
    </source>
</evidence>
<accession>A0AAD3NRM1</accession>
<sequence>MYCGSGRHGQSPLQISRASRQGRPQLGGRPGEPSETECGECIRSLLPALGPDYTWRGVVIISPEPICSGRPPLGVRSTPHYRVPSPIRPAVNFPLTGDRATKPIANLNGEANNEVISCRSTVAAAIAEEYAAALVAAGTI</sequence>
<gene>
    <name evidence="2" type="ORF">SUGI_1227640</name>
</gene>
<dbReference type="Proteomes" id="UP001234787">
    <property type="component" value="Unassembled WGS sequence"/>
</dbReference>
<dbReference type="AlphaFoldDB" id="A0AAD3NRM1"/>
<dbReference type="EMBL" id="BSEH01000022">
    <property type="protein sequence ID" value="GLJ56549.1"/>
    <property type="molecule type" value="Genomic_DNA"/>
</dbReference>
<proteinExistence type="predicted"/>
<feature type="region of interest" description="Disordered" evidence="1">
    <location>
        <begin position="1"/>
        <end position="37"/>
    </location>
</feature>
<evidence type="ECO:0000313" key="2">
    <source>
        <dbReference type="EMBL" id="GLJ56549.1"/>
    </source>
</evidence>
<keyword evidence="3" id="KW-1185">Reference proteome</keyword>
<comment type="caution">
    <text evidence="2">The sequence shown here is derived from an EMBL/GenBank/DDBJ whole genome shotgun (WGS) entry which is preliminary data.</text>
</comment>
<reference evidence="2" key="1">
    <citation type="submission" date="2022-12" db="EMBL/GenBank/DDBJ databases">
        <title>Chromosome-Level Genome Assembly of Japanese Cedar (Cryptomeriajaponica D. Don).</title>
        <authorList>
            <person name="Fujino T."/>
            <person name="Yamaguchi K."/>
            <person name="Yokoyama T."/>
            <person name="Hamanaka T."/>
            <person name="Harazono Y."/>
            <person name="Kamada H."/>
            <person name="Kobayashi W."/>
            <person name="Ujino-Ihara T."/>
            <person name="Uchiyama K."/>
            <person name="Matsumoto A."/>
            <person name="Izuno A."/>
            <person name="Tsumura Y."/>
            <person name="Toyoda A."/>
            <person name="Shigenobu S."/>
            <person name="Moriguchi Y."/>
            <person name="Ueno S."/>
            <person name="Kasahara M."/>
        </authorList>
    </citation>
    <scope>NUCLEOTIDE SEQUENCE</scope>
</reference>
<evidence type="ECO:0000256" key="1">
    <source>
        <dbReference type="SAM" id="MobiDB-lite"/>
    </source>
</evidence>
<organism evidence="2 3">
    <name type="scientific">Cryptomeria japonica</name>
    <name type="common">Japanese cedar</name>
    <name type="synonym">Cupressus japonica</name>
    <dbReference type="NCBI Taxonomy" id="3369"/>
    <lineage>
        <taxon>Eukaryota</taxon>
        <taxon>Viridiplantae</taxon>
        <taxon>Streptophyta</taxon>
        <taxon>Embryophyta</taxon>
        <taxon>Tracheophyta</taxon>
        <taxon>Spermatophyta</taxon>
        <taxon>Pinopsida</taxon>
        <taxon>Pinidae</taxon>
        <taxon>Conifers II</taxon>
        <taxon>Cupressales</taxon>
        <taxon>Cupressaceae</taxon>
        <taxon>Cryptomeria</taxon>
    </lineage>
</organism>